<proteinExistence type="predicted"/>
<name>A0A9W8YEA5_9PLEO</name>
<protein>
    <submittedName>
        <fullName evidence="1">Uncharacterized protein</fullName>
    </submittedName>
</protein>
<dbReference type="EMBL" id="JAPEUY010000005">
    <property type="protein sequence ID" value="KAJ4373015.1"/>
    <property type="molecule type" value="Genomic_DNA"/>
</dbReference>
<evidence type="ECO:0000313" key="1">
    <source>
        <dbReference type="EMBL" id="KAJ4373015.1"/>
    </source>
</evidence>
<gene>
    <name evidence="1" type="ORF">N0V83_003306</name>
</gene>
<keyword evidence="2" id="KW-1185">Reference proteome</keyword>
<organism evidence="1 2">
    <name type="scientific">Neocucurbitaria cava</name>
    <dbReference type="NCBI Taxonomy" id="798079"/>
    <lineage>
        <taxon>Eukaryota</taxon>
        <taxon>Fungi</taxon>
        <taxon>Dikarya</taxon>
        <taxon>Ascomycota</taxon>
        <taxon>Pezizomycotina</taxon>
        <taxon>Dothideomycetes</taxon>
        <taxon>Pleosporomycetidae</taxon>
        <taxon>Pleosporales</taxon>
        <taxon>Pleosporineae</taxon>
        <taxon>Cucurbitariaceae</taxon>
        <taxon>Neocucurbitaria</taxon>
    </lineage>
</organism>
<reference evidence="1" key="1">
    <citation type="submission" date="2022-10" db="EMBL/GenBank/DDBJ databases">
        <title>Tapping the CABI collections for fungal endophytes: first genome assemblies for Collariella, Neodidymelliopsis, Ascochyta clinopodiicola, Didymella pomorum, Didymosphaeria variabile, Neocosmospora piperis and Neocucurbitaria cava.</title>
        <authorList>
            <person name="Hill R."/>
        </authorList>
    </citation>
    <scope>NUCLEOTIDE SEQUENCE</scope>
    <source>
        <strain evidence="1">IMI 356814</strain>
    </source>
</reference>
<sequence>MSPRLYSTLSLFRFLNSPTSTLYYHIAYNASVTTMASKNEMALDVMALHLKARENFAAKMAKIPKRLMLRAPNLSFTLALRKEELCKSEEQTAYQEAADSSLLGS</sequence>
<dbReference type="Proteomes" id="UP001140560">
    <property type="component" value="Unassembled WGS sequence"/>
</dbReference>
<evidence type="ECO:0000313" key="2">
    <source>
        <dbReference type="Proteomes" id="UP001140560"/>
    </source>
</evidence>
<dbReference type="AlphaFoldDB" id="A0A9W8YEA5"/>
<comment type="caution">
    <text evidence="1">The sequence shown here is derived from an EMBL/GenBank/DDBJ whole genome shotgun (WGS) entry which is preliminary data.</text>
</comment>
<accession>A0A9W8YEA5</accession>